<comment type="caution">
    <text evidence="2">The sequence shown here is derived from an EMBL/GenBank/DDBJ whole genome shotgun (WGS) entry which is preliminary data.</text>
</comment>
<feature type="coiled-coil region" evidence="1">
    <location>
        <begin position="285"/>
        <end position="354"/>
    </location>
</feature>
<reference evidence="2" key="1">
    <citation type="submission" date="2021-09" db="EMBL/GenBank/DDBJ databases">
        <authorList>
            <consortium name="AG Swart"/>
            <person name="Singh M."/>
            <person name="Singh A."/>
            <person name="Seah K."/>
            <person name="Emmerich C."/>
        </authorList>
    </citation>
    <scope>NUCLEOTIDE SEQUENCE</scope>
    <source>
        <strain evidence="2">ATCC30299</strain>
    </source>
</reference>
<feature type="coiled-coil region" evidence="1">
    <location>
        <begin position="207"/>
        <end position="251"/>
    </location>
</feature>
<accession>A0AAU9K2F7</accession>
<evidence type="ECO:0000313" key="3">
    <source>
        <dbReference type="Proteomes" id="UP001162131"/>
    </source>
</evidence>
<evidence type="ECO:0000313" key="2">
    <source>
        <dbReference type="EMBL" id="CAG9332190.1"/>
    </source>
</evidence>
<proteinExistence type="predicted"/>
<feature type="coiled-coil region" evidence="1">
    <location>
        <begin position="1"/>
        <end position="80"/>
    </location>
</feature>
<protein>
    <submittedName>
        <fullName evidence="2">Uncharacterized protein</fullName>
    </submittedName>
</protein>
<name>A0AAU9K2F7_9CILI</name>
<organism evidence="2 3">
    <name type="scientific">Blepharisma stoltei</name>
    <dbReference type="NCBI Taxonomy" id="1481888"/>
    <lineage>
        <taxon>Eukaryota</taxon>
        <taxon>Sar</taxon>
        <taxon>Alveolata</taxon>
        <taxon>Ciliophora</taxon>
        <taxon>Postciliodesmatophora</taxon>
        <taxon>Heterotrichea</taxon>
        <taxon>Heterotrichida</taxon>
        <taxon>Blepharismidae</taxon>
        <taxon>Blepharisma</taxon>
    </lineage>
</organism>
<gene>
    <name evidence="2" type="ORF">BSTOLATCC_MIC55642</name>
</gene>
<keyword evidence="3" id="KW-1185">Reference proteome</keyword>
<dbReference type="Proteomes" id="UP001162131">
    <property type="component" value="Unassembled WGS sequence"/>
</dbReference>
<dbReference type="AlphaFoldDB" id="A0AAU9K2F7"/>
<feature type="coiled-coil region" evidence="1">
    <location>
        <begin position="109"/>
        <end position="178"/>
    </location>
</feature>
<dbReference type="EMBL" id="CAJZBQ010000054">
    <property type="protein sequence ID" value="CAG9332190.1"/>
    <property type="molecule type" value="Genomic_DNA"/>
</dbReference>
<evidence type="ECO:0000256" key="1">
    <source>
        <dbReference type="SAM" id="Coils"/>
    </source>
</evidence>
<sequence>MEELQELNDHLSILEEKFEKQKVHQTTLQIQSDELQRTITLKSADNKMLQVKKHHQDLQIEELCKELERLKGTLNRRDHEESDLKIELSMAVKERSHYRENENIIKKKTIEAEKEIKLSKEEIRAINNKISEFELDISEDCQIIENLNTIYDKVMSELNNENEKNIILTEKCKEIEEKASGVKEREIKQSKELEYWKAQVAEKNVIIESLKAELYQQKELEKQLNQELRKLENNLRDLYSEEDSLRKLERESNLKINEIEHNLSREVPPDIGGVMLGINFIDNKISDLNKTAESKNIAKENLIKENFSIKKKIKISNDEIKRQKSQIDSLANALKELKKQNDSLEMYLKRKHTQRYQRQIAENELNIALDSFTSLI</sequence>
<keyword evidence="1" id="KW-0175">Coiled coil</keyword>